<comment type="caution">
    <text evidence="2">The sequence shown here is derived from an EMBL/GenBank/DDBJ whole genome shotgun (WGS) entry which is preliminary data.</text>
</comment>
<sequence>MSNKFPYDGTIANQTLRPIRSGDPGPANWRMQQHDKENAGNTIAGPMPHTRVMDADVQRRFGVMIPKNRNKRFAPKDGDPDLAARKKANQETRDRIAGNRISPNTLRMQWDTMMKYRDWAEYNLPDVEVDGYLPTVDELSDWILSNVG</sequence>
<reference evidence="2" key="1">
    <citation type="submission" date="2020-05" db="EMBL/GenBank/DDBJ databases">
        <title>Phylogenomic resolution of chytrid fungi.</title>
        <authorList>
            <person name="Stajich J.E."/>
            <person name="Amses K."/>
            <person name="Simmons R."/>
            <person name="Seto K."/>
            <person name="Myers J."/>
            <person name="Bonds A."/>
            <person name="Quandt C.A."/>
            <person name="Barry K."/>
            <person name="Liu P."/>
            <person name="Grigoriev I."/>
            <person name="Longcore J.E."/>
            <person name="James T.Y."/>
        </authorList>
    </citation>
    <scope>NUCLEOTIDE SEQUENCE</scope>
    <source>
        <strain evidence="2">JEL0379</strain>
    </source>
</reference>
<accession>A0AAD5TEE5</accession>
<organism evidence="2 3">
    <name type="scientific">Geranomyces variabilis</name>
    <dbReference type="NCBI Taxonomy" id="109894"/>
    <lineage>
        <taxon>Eukaryota</taxon>
        <taxon>Fungi</taxon>
        <taxon>Fungi incertae sedis</taxon>
        <taxon>Chytridiomycota</taxon>
        <taxon>Chytridiomycota incertae sedis</taxon>
        <taxon>Chytridiomycetes</taxon>
        <taxon>Spizellomycetales</taxon>
        <taxon>Powellomycetaceae</taxon>
        <taxon>Geranomyces</taxon>
    </lineage>
</organism>
<evidence type="ECO:0000256" key="1">
    <source>
        <dbReference type="SAM" id="MobiDB-lite"/>
    </source>
</evidence>
<dbReference type="Proteomes" id="UP001212152">
    <property type="component" value="Unassembled WGS sequence"/>
</dbReference>
<evidence type="ECO:0000313" key="2">
    <source>
        <dbReference type="EMBL" id="KAJ3174466.1"/>
    </source>
</evidence>
<dbReference type="EMBL" id="JADGJQ010000065">
    <property type="protein sequence ID" value="KAJ3174466.1"/>
    <property type="molecule type" value="Genomic_DNA"/>
</dbReference>
<name>A0AAD5TEE5_9FUNG</name>
<dbReference type="AlphaFoldDB" id="A0AAD5TEE5"/>
<feature type="region of interest" description="Disordered" evidence="1">
    <location>
        <begin position="67"/>
        <end position="95"/>
    </location>
</feature>
<keyword evidence="3" id="KW-1185">Reference proteome</keyword>
<protein>
    <submittedName>
        <fullName evidence="2">Uncharacterized protein</fullName>
    </submittedName>
</protein>
<proteinExistence type="predicted"/>
<feature type="compositionally biased region" description="Basic and acidic residues" evidence="1">
    <location>
        <begin position="74"/>
        <end position="95"/>
    </location>
</feature>
<evidence type="ECO:0000313" key="3">
    <source>
        <dbReference type="Proteomes" id="UP001212152"/>
    </source>
</evidence>
<gene>
    <name evidence="2" type="ORF">HDU87_007158</name>
</gene>